<sequence>MNEYLLYTQIILILLVPSIYMLNLHTSLLVGGKATKAFDAFTIILLFLGIAYLIWQGLSKYTIGVLCIAASPLIHSQIFKVCFRAFVKKFGRPPKDVYLNFRSGLFWDRAFAICVSLGCIYISWSLVFYFHWEVIESIKSK</sequence>
<dbReference type="AlphaFoldDB" id="A0A2K9AGU9"/>
<evidence type="ECO:0000256" key="1">
    <source>
        <dbReference type="SAM" id="Phobius"/>
    </source>
</evidence>
<feature type="transmembrane region" description="Helical" evidence="1">
    <location>
        <begin position="110"/>
        <end position="132"/>
    </location>
</feature>
<organism evidence="2 3">
    <name type="scientific">Kangiella profundi</name>
    <dbReference type="NCBI Taxonomy" id="1561924"/>
    <lineage>
        <taxon>Bacteria</taxon>
        <taxon>Pseudomonadati</taxon>
        <taxon>Pseudomonadota</taxon>
        <taxon>Gammaproteobacteria</taxon>
        <taxon>Kangiellales</taxon>
        <taxon>Kangiellaceae</taxon>
        <taxon>Kangiella</taxon>
    </lineage>
</organism>
<keyword evidence="1" id="KW-1133">Transmembrane helix</keyword>
<evidence type="ECO:0000313" key="3">
    <source>
        <dbReference type="Proteomes" id="UP000232693"/>
    </source>
</evidence>
<keyword evidence="3" id="KW-1185">Reference proteome</keyword>
<protein>
    <submittedName>
        <fullName evidence="2">Uncharacterized protein</fullName>
    </submittedName>
</protein>
<dbReference type="KEGG" id="kpd:CW740_02585"/>
<proteinExistence type="predicted"/>
<dbReference type="Proteomes" id="UP000232693">
    <property type="component" value="Chromosome"/>
</dbReference>
<evidence type="ECO:0000313" key="2">
    <source>
        <dbReference type="EMBL" id="AUD78184.1"/>
    </source>
</evidence>
<feature type="transmembrane region" description="Helical" evidence="1">
    <location>
        <begin position="6"/>
        <end position="25"/>
    </location>
</feature>
<keyword evidence="1" id="KW-0472">Membrane</keyword>
<dbReference type="EMBL" id="CP025120">
    <property type="protein sequence ID" value="AUD78184.1"/>
    <property type="molecule type" value="Genomic_DNA"/>
</dbReference>
<keyword evidence="1" id="KW-0812">Transmembrane</keyword>
<name>A0A2K9AGU9_9GAMM</name>
<accession>A0A2K9AGU9</accession>
<gene>
    <name evidence="2" type="ORF">CW740_02585</name>
</gene>
<feature type="transmembrane region" description="Helical" evidence="1">
    <location>
        <begin position="61"/>
        <end position="83"/>
    </location>
</feature>
<feature type="transmembrane region" description="Helical" evidence="1">
    <location>
        <begin position="37"/>
        <end position="55"/>
    </location>
</feature>
<reference evidence="2 3" key="1">
    <citation type="submission" date="2017-12" db="EMBL/GenBank/DDBJ databases">
        <title>Kangiella profundi FT102 completed genome.</title>
        <authorList>
            <person name="Xu J."/>
            <person name="Wang J."/>
            <person name="Lu Y."/>
        </authorList>
    </citation>
    <scope>NUCLEOTIDE SEQUENCE [LARGE SCALE GENOMIC DNA]</scope>
    <source>
        <strain evidence="2 3">FT102</strain>
    </source>
</reference>